<evidence type="ECO:0000313" key="3">
    <source>
        <dbReference type="Proteomes" id="UP000309215"/>
    </source>
</evidence>
<gene>
    <name evidence="2" type="ORF">E8A74_43820</name>
</gene>
<dbReference type="EMBL" id="SSMQ01000080">
    <property type="protein sequence ID" value="TKC97246.1"/>
    <property type="molecule type" value="Genomic_DNA"/>
</dbReference>
<dbReference type="Gene3D" id="3.30.420.40">
    <property type="match status" value="2"/>
</dbReference>
<accession>A0A4U1ISD4</accession>
<evidence type="ECO:0000256" key="1">
    <source>
        <dbReference type="SAM" id="MobiDB-lite"/>
    </source>
</evidence>
<dbReference type="AlphaFoldDB" id="A0A4U1ISD4"/>
<comment type="caution">
    <text evidence="2">The sequence shown here is derived from an EMBL/GenBank/DDBJ whole genome shotgun (WGS) entry which is preliminary data.</text>
</comment>
<evidence type="ECO:0008006" key="4">
    <source>
        <dbReference type="Google" id="ProtNLM"/>
    </source>
</evidence>
<dbReference type="RefSeq" id="WP_136935121.1">
    <property type="nucleotide sequence ID" value="NZ_SSMQ01000080.1"/>
</dbReference>
<organism evidence="2 3">
    <name type="scientific">Polyangium fumosum</name>
    <dbReference type="NCBI Taxonomy" id="889272"/>
    <lineage>
        <taxon>Bacteria</taxon>
        <taxon>Pseudomonadati</taxon>
        <taxon>Myxococcota</taxon>
        <taxon>Polyangia</taxon>
        <taxon>Polyangiales</taxon>
        <taxon>Polyangiaceae</taxon>
        <taxon>Polyangium</taxon>
    </lineage>
</organism>
<sequence length="973" mass="106459">MNDTATQTPAPERATPSPRVRIDVISTVVQRALPNGVRMEIRPPRPVTAAWDQALPLFEGWMQSAELRVRVSGLTDSPFFAALEIEGAKAGTAIAASIGSTPAEAGAGPLSPFSVEFVVPLALLAPHAGKRCALRLILSPQSSLAGGRKVTLARALFVGIPGYGPLLSALDLLESTDSVLVDAPERRLFDLQNPEEGLWIGTGKWRLRLFADWGFGGEARLARAEPPSAGQTKLEGEPFVIDTKPSHVVHRFQRDDDAPAVVVEDATRRAGGRRTYTELVLDSSHPDLLPIPEEGKDVPLDLTVEHALTYGEHTGVCTWHAALPVRLRDPRPLLKSFQRLSAVGIDFGTTATVAALYQKGYRSLLRLGSGSAPASKSAENPTYLLVEDHERLWAEVERAAAGDARFPNLLRVVRGSHAAREAMTDSPNAVVGELKSLPERVLSLDQSPQLRDRERRRDFLLDENRVRILVRAYAYLLSRAINRPGQDVYLRYWLTHPAKFDERARKLLEEEIRRGILLGIPEGIPAEEIVVEMSASEPEAFAAEVCPELATYAELEPVISKFGEMRFAVFDFGGGTLDIACGRFRPATEQEAEELGSRTVIETLQVSGDDHLGGDYLTHELVWLTHQHDKHLPEMEDKEVPMMRPQTVPPNNLANKPHLYKRSLAGRQNRFRFERELGLEAVKFAPENEPRRAADLSAARLDGSEVRLESMATDVPALHAKLKEHLQTRIRDGVKLMKSMLAIAPWGAGVGGQSPAGRAEPPTSTGEGDWREQGVTILLAGNSSRSAFVEQALADELGIPGLKVWRPGSSDPFQQVVLYETPQRTERGVTIVGVTPKTAVALGALKIANREVHLVRRAQGFSYFVGDLRGFPPKFVALVQMGTPVSDPAVFGPHYVDFGKWDTKTPLRVAQEYAPGKMTSNDPRVSMIPTGLAAGIVGRLFVCVSGPDELTLALQQGGQDPLVTTLNLAKYMR</sequence>
<reference evidence="2 3" key="1">
    <citation type="submission" date="2019-04" db="EMBL/GenBank/DDBJ databases">
        <authorList>
            <person name="Li Y."/>
            <person name="Wang J."/>
        </authorList>
    </citation>
    <scope>NUCLEOTIDE SEQUENCE [LARGE SCALE GENOMIC DNA]</scope>
    <source>
        <strain evidence="2 3">DSM 14668</strain>
    </source>
</reference>
<dbReference type="Proteomes" id="UP000309215">
    <property type="component" value="Unassembled WGS sequence"/>
</dbReference>
<evidence type="ECO:0000313" key="2">
    <source>
        <dbReference type="EMBL" id="TKC97246.1"/>
    </source>
</evidence>
<dbReference type="SUPFAM" id="SSF53067">
    <property type="entry name" value="Actin-like ATPase domain"/>
    <property type="match status" value="2"/>
</dbReference>
<proteinExistence type="predicted"/>
<name>A0A4U1ISD4_9BACT</name>
<dbReference type="OrthoDB" id="5476911at2"/>
<protein>
    <recommendedName>
        <fullName evidence="4">Molecular chaperone DnaK</fullName>
    </recommendedName>
</protein>
<feature type="region of interest" description="Disordered" evidence="1">
    <location>
        <begin position="750"/>
        <end position="770"/>
    </location>
</feature>
<dbReference type="InterPro" id="IPR043129">
    <property type="entry name" value="ATPase_NBD"/>
</dbReference>
<keyword evidence="3" id="KW-1185">Reference proteome</keyword>